<dbReference type="Gene3D" id="1.25.10.10">
    <property type="entry name" value="Leucine-rich Repeat Variant"/>
    <property type="match status" value="2"/>
</dbReference>
<dbReference type="GO" id="GO:0005876">
    <property type="term" value="C:spindle microtubule"/>
    <property type="evidence" value="ECO:0007669"/>
    <property type="project" value="TreeGrafter"/>
</dbReference>
<dbReference type="OrthoDB" id="46159at2759"/>
<keyword evidence="5" id="KW-0131">Cell cycle</keyword>
<feature type="compositionally biased region" description="Polar residues" evidence="6">
    <location>
        <begin position="751"/>
        <end position="767"/>
    </location>
</feature>
<evidence type="ECO:0000259" key="7">
    <source>
        <dbReference type="SMART" id="SM01349"/>
    </source>
</evidence>
<accession>A0A9W8LQE6</accession>
<keyword evidence="4" id="KW-0493">Microtubule</keyword>
<dbReference type="GO" id="GO:0051301">
    <property type="term" value="P:cell division"/>
    <property type="evidence" value="ECO:0007669"/>
    <property type="project" value="UniProtKB-KW"/>
</dbReference>
<evidence type="ECO:0000313" key="8">
    <source>
        <dbReference type="EMBL" id="KAJ2799162.1"/>
    </source>
</evidence>
<feature type="compositionally biased region" description="Low complexity" evidence="6">
    <location>
        <begin position="718"/>
        <end position="733"/>
    </location>
</feature>
<evidence type="ECO:0000256" key="4">
    <source>
        <dbReference type="ARBA" id="ARBA00022701"/>
    </source>
</evidence>
<reference evidence="8" key="1">
    <citation type="submission" date="2022-07" db="EMBL/GenBank/DDBJ databases">
        <title>Phylogenomic reconstructions and comparative analyses of Kickxellomycotina fungi.</title>
        <authorList>
            <person name="Reynolds N.K."/>
            <person name="Stajich J.E."/>
            <person name="Barry K."/>
            <person name="Grigoriev I.V."/>
            <person name="Crous P."/>
            <person name="Smith M.E."/>
        </authorList>
    </citation>
    <scope>NUCLEOTIDE SEQUENCE</scope>
    <source>
        <strain evidence="8">NRRL 1565</strain>
    </source>
</reference>
<comment type="caution">
    <text evidence="8">The sequence shown here is derived from an EMBL/GenBank/DDBJ whole genome shotgun (WGS) entry which is preliminary data.</text>
</comment>
<evidence type="ECO:0000313" key="9">
    <source>
        <dbReference type="Proteomes" id="UP001140094"/>
    </source>
</evidence>
<evidence type="ECO:0000256" key="6">
    <source>
        <dbReference type="SAM" id="MobiDB-lite"/>
    </source>
</evidence>
<organism evidence="8 9">
    <name type="scientific">Coemansia guatemalensis</name>
    <dbReference type="NCBI Taxonomy" id="2761395"/>
    <lineage>
        <taxon>Eukaryota</taxon>
        <taxon>Fungi</taxon>
        <taxon>Fungi incertae sedis</taxon>
        <taxon>Zoopagomycota</taxon>
        <taxon>Kickxellomycotina</taxon>
        <taxon>Kickxellomycetes</taxon>
        <taxon>Kickxellales</taxon>
        <taxon>Kickxellaceae</taxon>
        <taxon>Coemansia</taxon>
    </lineage>
</organism>
<proteinExistence type="inferred from homology"/>
<comment type="subcellular location">
    <subcellularLocation>
        <location evidence="1">Cytoplasm</location>
        <location evidence="1">Cytoskeleton</location>
        <location evidence="1">Spindle</location>
    </subcellularLocation>
</comment>
<comment type="similarity">
    <text evidence="2">Belongs to the CLASP family.</text>
</comment>
<evidence type="ECO:0000256" key="2">
    <source>
        <dbReference type="ARBA" id="ARBA00009549"/>
    </source>
</evidence>
<dbReference type="GO" id="GO:0008017">
    <property type="term" value="F:microtubule binding"/>
    <property type="evidence" value="ECO:0007669"/>
    <property type="project" value="TreeGrafter"/>
</dbReference>
<dbReference type="GO" id="GO:0005881">
    <property type="term" value="C:cytoplasmic microtubule"/>
    <property type="evidence" value="ECO:0007669"/>
    <property type="project" value="TreeGrafter"/>
</dbReference>
<keyword evidence="5" id="KW-0498">Mitosis</keyword>
<dbReference type="GO" id="GO:0090307">
    <property type="term" value="P:mitotic spindle assembly"/>
    <property type="evidence" value="ECO:0007669"/>
    <property type="project" value="TreeGrafter"/>
</dbReference>
<keyword evidence="9" id="KW-1185">Reference proteome</keyword>
<feature type="domain" description="TOG" evidence="7">
    <location>
        <begin position="13"/>
        <end position="278"/>
    </location>
</feature>
<feature type="region of interest" description="Disordered" evidence="6">
    <location>
        <begin position="872"/>
        <end position="1004"/>
    </location>
</feature>
<feature type="compositionally biased region" description="Basic and acidic residues" evidence="6">
    <location>
        <begin position="805"/>
        <end position="819"/>
    </location>
</feature>
<feature type="region of interest" description="Disordered" evidence="6">
    <location>
        <begin position="294"/>
        <end position="448"/>
    </location>
</feature>
<dbReference type="SMART" id="SM01349">
    <property type="entry name" value="TOG"/>
    <property type="match status" value="1"/>
</dbReference>
<evidence type="ECO:0000256" key="1">
    <source>
        <dbReference type="ARBA" id="ARBA00004186"/>
    </source>
</evidence>
<protein>
    <submittedName>
        <fullName evidence="8">Suppressor of tub2 mutation</fullName>
    </submittedName>
</protein>
<feature type="compositionally biased region" description="Polar residues" evidence="6">
    <location>
        <begin position="942"/>
        <end position="956"/>
    </location>
</feature>
<feature type="compositionally biased region" description="Polar residues" evidence="6">
    <location>
        <begin position="873"/>
        <end position="886"/>
    </location>
</feature>
<dbReference type="InterPro" id="IPR034085">
    <property type="entry name" value="TOG"/>
</dbReference>
<feature type="compositionally biased region" description="Low complexity" evidence="6">
    <location>
        <begin position="407"/>
        <end position="420"/>
    </location>
</feature>
<dbReference type="EMBL" id="JANBUO010001236">
    <property type="protein sequence ID" value="KAJ2799162.1"/>
    <property type="molecule type" value="Genomic_DNA"/>
</dbReference>
<feature type="region of interest" description="Disordered" evidence="6">
    <location>
        <begin position="794"/>
        <end position="844"/>
    </location>
</feature>
<dbReference type="GO" id="GO:1990023">
    <property type="term" value="C:mitotic spindle midzone"/>
    <property type="evidence" value="ECO:0007669"/>
    <property type="project" value="TreeGrafter"/>
</dbReference>
<dbReference type="SUPFAM" id="SSF48371">
    <property type="entry name" value="ARM repeat"/>
    <property type="match status" value="1"/>
</dbReference>
<dbReference type="Pfam" id="PF12348">
    <property type="entry name" value="CLASP_N"/>
    <property type="match status" value="1"/>
</dbReference>
<feature type="region of interest" description="Disordered" evidence="6">
    <location>
        <begin position="132"/>
        <end position="154"/>
    </location>
</feature>
<dbReference type="PANTHER" id="PTHR21567:SF9">
    <property type="entry name" value="CLIP-ASSOCIATING PROTEIN"/>
    <property type="match status" value="1"/>
</dbReference>
<sequence>MTETLDQVWRALQGIQALSIEGKVAALDRLREGLAQGANGSSKATEGIITALAPMLGSSQVIACQAALACVQPLTEYATREASTQIVKALLHFILPQVLDRLGDGKMALRELALSTLVAMWAEMSALQSKTPLASGREWPRQPDEPLNGTVPSSIPRLASPFRPGIAKARAPGQPTSPQSSQWNAVAVFERDVQAQGFGHKTWRVREMALEWLIACIEQYPAFPAARYVSHAFALLDDNQDAVRLASKRALNTMYHTRAELQEQIVARAQRLAPQRTTVLSAITAPPGELSAALSPSFGGMRSTSRMGASQIARPHSRVSSSRADSRAGIFQGSQFGSRPPVPALPGGGPRSMSQQGHRPGSRAGFSNPLYPSPHHSARGAQRWQQLPSSPGAHVQLGGLVAGVGGQSSPSSPHSSAPASMLPRPMSSMGGRRTAPGVGPRRPIRRQTSSAQIAVPFAPSQNTPATVCVHHVPSKASLTSEFSRTAGFFAGRESEDNWVQRERAVKLYRGIVWGNAATEFRAELVELLKEYVHQVMQAVGSLRTSLSAHAMDLCDDISARLGPHADVVADAIIEALLKQCAQTKKIGAQRAALSLTTAMQGFPLRARRVELLRLRMSEKSAGLRLAVVSACIGILQSHGVHLDSGDRRSADILSHLADIAACGLSDALPSVRELARDLFWALYDVSETQANRVMAELPSGVRASLGRARPVRDSRQQSPAPSRASGARSSFGSVQGGSTLSLMSMVAGPSPQRSPSAGPSGLSLANGSDSLIEESRTVQPAYGLHSGQSPIAAGSLAEADEAEETKESIVSDAPARADADASNSPRTPTARSSNHRPHLRVAELSTPARARVSLGLIDFSMVEMGESLLDIANTDSPSRSTVTQESCAAPAQPITTESPAEGRDTGFGSGGAHGQPSMLGQPAESAAQSPPPTPDRMPHISPSPSSATRNTSTASLSPGALATPRTQGARYWHGPLEPAVPPTTLRHPVAASPMAAGTPQRQSQAESYLQRLAANDDVDERLFRNLARFAKEESGAVWMDEEHGGRAYLVRVLEACLTWLRTPAEGRDAVFTRDSCFDVLRVLVRRKSQHFSLPSARLLLLEILRSRLFESTILSGSAEDVFYDMATHLDAGLCLALAEDFFCRAPLPPIQEPGAARPGYAAPLETQIPTPAELDPLGIIPMENALAGVLEFVAEVVARLPSPDSIGAEELSRIMPHLMASLAHPRSQVRRAALTPIAAVYEKLGTSDSEFEHLLLRASSEELTASLNPLAKYILQLQRPELRRLIWSFCQSRRDA</sequence>
<dbReference type="PANTHER" id="PTHR21567">
    <property type="entry name" value="CLASP"/>
    <property type="match status" value="1"/>
</dbReference>
<dbReference type="GO" id="GO:0005815">
    <property type="term" value="C:microtubule organizing center"/>
    <property type="evidence" value="ECO:0007669"/>
    <property type="project" value="TreeGrafter"/>
</dbReference>
<gene>
    <name evidence="8" type="primary">STU1</name>
    <name evidence="8" type="ORF">H4R20_004544</name>
</gene>
<dbReference type="InterPro" id="IPR011989">
    <property type="entry name" value="ARM-like"/>
</dbReference>
<keyword evidence="3" id="KW-0132">Cell division</keyword>
<dbReference type="Proteomes" id="UP001140094">
    <property type="component" value="Unassembled WGS sequence"/>
</dbReference>
<evidence type="ECO:0000256" key="5">
    <source>
        <dbReference type="ARBA" id="ARBA00022776"/>
    </source>
</evidence>
<feature type="region of interest" description="Disordered" evidence="6">
    <location>
        <begin position="704"/>
        <end position="767"/>
    </location>
</feature>
<evidence type="ECO:0000256" key="3">
    <source>
        <dbReference type="ARBA" id="ARBA00022618"/>
    </source>
</evidence>
<name>A0A9W8LQE6_9FUNG</name>
<dbReference type="InterPro" id="IPR016024">
    <property type="entry name" value="ARM-type_fold"/>
</dbReference>
<dbReference type="InterPro" id="IPR024395">
    <property type="entry name" value="CLASP_N_dom"/>
</dbReference>